<dbReference type="GeneID" id="42045330"/>
<feature type="signal peptide" evidence="1">
    <location>
        <begin position="1"/>
        <end position="17"/>
    </location>
</feature>
<reference evidence="3" key="1">
    <citation type="journal article" date="2016" name="Genome Biol. Evol.">
        <title>Comparative 'omics' of the Fusarium fujikuroi species complex highlights differences in genetic potential and metabolite synthesis.</title>
        <authorList>
            <person name="Niehaus E.-M."/>
            <person name="Muensterkoetter M."/>
            <person name="Proctor R.H."/>
            <person name="Brown D.W."/>
            <person name="Sharon A."/>
            <person name="Idan Y."/>
            <person name="Oren-Young L."/>
            <person name="Sieber C.M."/>
            <person name="Novak O."/>
            <person name="Pencik A."/>
            <person name="Tarkowska D."/>
            <person name="Hromadova K."/>
            <person name="Freeman S."/>
            <person name="Maymon M."/>
            <person name="Elazar M."/>
            <person name="Youssef S.A."/>
            <person name="El-Shabrawy E.S.M."/>
            <person name="Shalaby A.B.A."/>
            <person name="Houterman P."/>
            <person name="Brock N.L."/>
            <person name="Burkhardt I."/>
            <person name="Tsavkelova E.A."/>
            <person name="Dickschat J.S."/>
            <person name="Galuszka P."/>
            <person name="Gueldener U."/>
            <person name="Tudzynski B."/>
        </authorList>
    </citation>
    <scope>NUCLEOTIDE SEQUENCE [LARGE SCALE GENOMIC DNA]</scope>
    <source>
        <strain evidence="3">ET1</strain>
    </source>
</reference>
<feature type="chain" id="PRO_5012385874" evidence="1">
    <location>
        <begin position="18"/>
        <end position="189"/>
    </location>
</feature>
<dbReference type="EMBL" id="FJOF01000001">
    <property type="protein sequence ID" value="CZR35437.1"/>
    <property type="molecule type" value="Genomic_DNA"/>
</dbReference>
<name>A0A1L7V3F1_FUSPR</name>
<dbReference type="RefSeq" id="XP_031076030.1">
    <property type="nucleotide sequence ID" value="XM_031225389.1"/>
</dbReference>
<accession>A0A1L7V3F1</accession>
<evidence type="ECO:0000313" key="2">
    <source>
        <dbReference type="EMBL" id="CZR35437.1"/>
    </source>
</evidence>
<comment type="caution">
    <text evidence="2">The sequence shown here is derived from an EMBL/GenBank/DDBJ whole genome shotgun (WGS) entry which is preliminary data.</text>
</comment>
<evidence type="ECO:0000313" key="3">
    <source>
        <dbReference type="Proteomes" id="UP000183971"/>
    </source>
</evidence>
<protein>
    <submittedName>
        <fullName evidence="2">Uncharacterized protein</fullName>
    </submittedName>
</protein>
<keyword evidence="1" id="KW-0732">Signal</keyword>
<organism evidence="2 3">
    <name type="scientific">Fusarium proliferatum (strain ET1)</name>
    <name type="common">Orchid endophyte fungus</name>
    <dbReference type="NCBI Taxonomy" id="1227346"/>
    <lineage>
        <taxon>Eukaryota</taxon>
        <taxon>Fungi</taxon>
        <taxon>Dikarya</taxon>
        <taxon>Ascomycota</taxon>
        <taxon>Pezizomycotina</taxon>
        <taxon>Sordariomycetes</taxon>
        <taxon>Hypocreomycetidae</taxon>
        <taxon>Hypocreales</taxon>
        <taxon>Nectriaceae</taxon>
        <taxon>Fusarium</taxon>
        <taxon>Fusarium fujikuroi species complex</taxon>
    </lineage>
</organism>
<dbReference type="AlphaFoldDB" id="A0A1L7V3F1"/>
<proteinExistence type="predicted"/>
<gene>
    <name evidence="2" type="ORF">FPRO_00440</name>
</gene>
<dbReference type="Proteomes" id="UP000183971">
    <property type="component" value="Unassembled WGS sequence"/>
</dbReference>
<sequence length="189" mass="20618">MTLSLSLSLQHAHTLWLLWPMPHLGPQTQPQDEPMLQVKHPSAPTGVCGAARRRQLKFWVPSSRSVTRCLVVRLSLEAARSPLSPPQIPSSWLNNRQPGYASQSVSRYSAFQPVTAPTSTSTEQQIAVRLEGSAIPCLDAPNPTPSTGLDSSASVPLVPVSIRRRRLVQRPRTCRGEGASTVVRAKMSL</sequence>
<keyword evidence="3" id="KW-1185">Reference proteome</keyword>
<dbReference type="VEuPathDB" id="FungiDB:FPRO_00440"/>
<evidence type="ECO:0000256" key="1">
    <source>
        <dbReference type="SAM" id="SignalP"/>
    </source>
</evidence>